<feature type="region of interest" description="Disordered" evidence="1">
    <location>
        <begin position="95"/>
        <end position="124"/>
    </location>
</feature>
<evidence type="ECO:0000313" key="3">
    <source>
        <dbReference type="Proteomes" id="UP000236161"/>
    </source>
</evidence>
<organism evidence="2 3">
    <name type="scientific">Apostasia shenzhenica</name>
    <dbReference type="NCBI Taxonomy" id="1088818"/>
    <lineage>
        <taxon>Eukaryota</taxon>
        <taxon>Viridiplantae</taxon>
        <taxon>Streptophyta</taxon>
        <taxon>Embryophyta</taxon>
        <taxon>Tracheophyta</taxon>
        <taxon>Spermatophyta</taxon>
        <taxon>Magnoliopsida</taxon>
        <taxon>Liliopsida</taxon>
        <taxon>Asparagales</taxon>
        <taxon>Orchidaceae</taxon>
        <taxon>Apostasioideae</taxon>
        <taxon>Apostasia</taxon>
    </lineage>
</organism>
<name>A0A2H9ZR36_9ASPA</name>
<keyword evidence="3" id="KW-1185">Reference proteome</keyword>
<gene>
    <name evidence="2" type="ORF">AXF42_Ash018315</name>
</gene>
<feature type="compositionally biased region" description="Pro residues" evidence="1">
    <location>
        <begin position="102"/>
        <end position="114"/>
    </location>
</feature>
<evidence type="ECO:0000313" key="2">
    <source>
        <dbReference type="EMBL" id="PKA45764.1"/>
    </source>
</evidence>
<dbReference type="Proteomes" id="UP000236161">
    <property type="component" value="Unassembled WGS sequence"/>
</dbReference>
<evidence type="ECO:0000256" key="1">
    <source>
        <dbReference type="SAM" id="MobiDB-lite"/>
    </source>
</evidence>
<reference evidence="2 3" key="1">
    <citation type="journal article" date="2017" name="Nature">
        <title>The Apostasia genome and the evolution of orchids.</title>
        <authorList>
            <person name="Zhang G.Q."/>
            <person name="Liu K.W."/>
            <person name="Li Z."/>
            <person name="Lohaus R."/>
            <person name="Hsiao Y.Y."/>
            <person name="Niu S.C."/>
            <person name="Wang J.Y."/>
            <person name="Lin Y.C."/>
            <person name="Xu Q."/>
            <person name="Chen L.J."/>
            <person name="Yoshida K."/>
            <person name="Fujiwara S."/>
            <person name="Wang Z.W."/>
            <person name="Zhang Y.Q."/>
            <person name="Mitsuda N."/>
            <person name="Wang M."/>
            <person name="Liu G.H."/>
            <person name="Pecoraro L."/>
            <person name="Huang H.X."/>
            <person name="Xiao X.J."/>
            <person name="Lin M."/>
            <person name="Wu X.Y."/>
            <person name="Wu W.L."/>
            <person name="Chen Y.Y."/>
            <person name="Chang S.B."/>
            <person name="Sakamoto S."/>
            <person name="Ohme-Takagi M."/>
            <person name="Yagi M."/>
            <person name="Zeng S.J."/>
            <person name="Shen C.Y."/>
            <person name="Yeh C.M."/>
            <person name="Luo Y.B."/>
            <person name="Tsai W.C."/>
            <person name="Van de Peer Y."/>
            <person name="Liu Z.J."/>
        </authorList>
    </citation>
    <scope>NUCLEOTIDE SEQUENCE [LARGE SCALE GENOMIC DNA]</scope>
    <source>
        <strain evidence="3">cv. Shenzhen</strain>
        <tissue evidence="2">Stem</tissue>
    </source>
</reference>
<proteinExistence type="predicted"/>
<protein>
    <submittedName>
        <fullName evidence="2">Uncharacterized protein</fullName>
    </submittedName>
</protein>
<sequence>MFRGDEAGKEVAEGYLLALTLELVGFRFAALTYQISFHCFRILGPSVFLLSDVDFKIYNPILITSGRIHICSIRRIWTSSRDCSCATPACTCHAHPARLPRAPRPPTTRAPPTFPHSTPSVEQP</sequence>
<dbReference type="EMBL" id="KZ454794">
    <property type="protein sequence ID" value="PKA45764.1"/>
    <property type="molecule type" value="Genomic_DNA"/>
</dbReference>
<accession>A0A2H9ZR36</accession>
<dbReference type="AlphaFoldDB" id="A0A2H9ZR36"/>